<evidence type="ECO:0000313" key="1">
    <source>
        <dbReference type="EMBL" id="EFJ50314.1"/>
    </source>
</evidence>
<dbReference type="EMBL" id="GL378331">
    <property type="protein sequence ID" value="EFJ50315.1"/>
    <property type="molecule type" value="Genomic_DNA"/>
</dbReference>
<dbReference type="InParanoid" id="D8TPZ3"/>
<gene>
    <name evidence="1" type="ORF">VOLCADRAFT_88797</name>
    <name evidence="2" type="ORF">VOLCADRAFT_88798</name>
</gene>
<dbReference type="KEGG" id="vcn:VOLCADRAFT_88798"/>
<dbReference type="Proteomes" id="UP000001058">
    <property type="component" value="Unassembled WGS sequence"/>
</dbReference>
<keyword evidence="3" id="KW-1185">Reference proteome</keyword>
<name>D8TPZ3_VOLCA</name>
<dbReference type="AlphaFoldDB" id="D8TPZ3"/>
<evidence type="ECO:0000313" key="2">
    <source>
        <dbReference type="EMBL" id="EFJ50315.1"/>
    </source>
</evidence>
<dbReference type="GeneID" id="9624741"/>
<protein>
    <submittedName>
        <fullName evidence="1">Uncharacterized protein</fullName>
    </submittedName>
</protein>
<dbReference type="RefSeq" id="XP_002948439.1">
    <property type="nucleotide sequence ID" value="XM_002948393.1"/>
</dbReference>
<reference evidence="1 3" key="1">
    <citation type="journal article" date="2010" name="Science">
        <title>Genomic analysis of organismal complexity in the multicellular green alga Volvox carteri.</title>
        <authorList>
            <person name="Prochnik S.E."/>
            <person name="Umen J."/>
            <person name="Nedelcu A.M."/>
            <person name="Hallmann A."/>
            <person name="Miller S.M."/>
            <person name="Nishii I."/>
            <person name="Ferris P."/>
            <person name="Kuo A."/>
            <person name="Mitros T."/>
            <person name="Fritz-Laylin L.K."/>
            <person name="Hellsten U."/>
            <person name="Chapman J."/>
            <person name="Simakov O."/>
            <person name="Rensing S.A."/>
            <person name="Terry A."/>
            <person name="Pangilinan J."/>
            <person name="Kapitonov V."/>
            <person name="Jurka J."/>
            <person name="Salamov A."/>
            <person name="Shapiro H."/>
            <person name="Schmutz J."/>
            <person name="Grimwood J."/>
            <person name="Lindquist E."/>
            <person name="Lucas S."/>
            <person name="Grigoriev I.V."/>
            <person name="Schmitt R."/>
            <person name="Kirk D."/>
            <person name="Rokhsar D.S."/>
        </authorList>
    </citation>
    <scope>NUCLEOTIDE SEQUENCE [LARGE SCALE GENOMIC DNA]</scope>
    <source>
        <strain evidence="1">Eve</strain>
        <strain evidence="3">f. Nagariensis / Eve</strain>
    </source>
</reference>
<dbReference type="EMBL" id="GL378331">
    <property type="protein sequence ID" value="EFJ50314.1"/>
    <property type="molecule type" value="Genomic_DNA"/>
</dbReference>
<dbReference type="KEGG" id="vcn:VOLCADRAFT_88797"/>
<evidence type="ECO:0000313" key="3">
    <source>
        <dbReference type="Proteomes" id="UP000001058"/>
    </source>
</evidence>
<accession>D8TPZ3</accession>
<sequence length="198" mass="22856">MALKIALRIDRDLDSVKLFLDRCSGFGVREVAGSNEHWHFLVETDSYRNIQSFRVALTRKIPTLKGNACYSATVVSDLEKYERYLAKGESEGAGPEVVWRHSLKYTDEKIEELHIGYWTENKRLRKRKAGSVIDAVIDIAKDENVHWERREKLAELYLKEVVSRNRPVNIFAARSAVNTIQIQLCPDDTAIKRFSEMI</sequence>
<dbReference type="GeneID" id="9624740"/>
<dbReference type="RefSeq" id="XP_002948440.1">
    <property type="nucleotide sequence ID" value="XM_002948394.1"/>
</dbReference>
<proteinExistence type="predicted"/>
<organism evidence="3">
    <name type="scientific">Volvox carteri f. nagariensis</name>
    <dbReference type="NCBI Taxonomy" id="3068"/>
    <lineage>
        <taxon>Eukaryota</taxon>
        <taxon>Viridiplantae</taxon>
        <taxon>Chlorophyta</taxon>
        <taxon>core chlorophytes</taxon>
        <taxon>Chlorophyceae</taxon>
        <taxon>CS clade</taxon>
        <taxon>Chlamydomonadales</taxon>
        <taxon>Volvocaceae</taxon>
        <taxon>Volvox</taxon>
    </lineage>
</organism>